<evidence type="ECO:0000313" key="1">
    <source>
        <dbReference type="EMBL" id="TDT50590.1"/>
    </source>
</evidence>
<dbReference type="Proteomes" id="UP000295325">
    <property type="component" value="Unassembled WGS sequence"/>
</dbReference>
<dbReference type="OrthoDB" id="1757485at2"/>
<gene>
    <name evidence="1" type="ORF">EDD71_1267</name>
</gene>
<name>A0A4R7KAY3_9CLOT</name>
<reference evidence="1 2" key="1">
    <citation type="submission" date="2019-03" db="EMBL/GenBank/DDBJ databases">
        <title>Genomic Encyclopedia of Type Strains, Phase IV (KMG-IV): sequencing the most valuable type-strain genomes for metagenomic binning, comparative biology and taxonomic classification.</title>
        <authorList>
            <person name="Goeker M."/>
        </authorList>
    </citation>
    <scope>NUCLEOTIDE SEQUENCE [LARGE SCALE GENOMIC DNA]</scope>
    <source>
        <strain evidence="1 2">DSM 24455</strain>
    </source>
</reference>
<dbReference type="EMBL" id="SOAZ01000026">
    <property type="protein sequence ID" value="TDT50590.1"/>
    <property type="molecule type" value="Genomic_DNA"/>
</dbReference>
<protein>
    <submittedName>
        <fullName evidence="1">Uncharacterized protein</fullName>
    </submittedName>
</protein>
<evidence type="ECO:0000313" key="2">
    <source>
        <dbReference type="Proteomes" id="UP000295325"/>
    </source>
</evidence>
<proteinExistence type="predicted"/>
<dbReference type="RefSeq" id="WP_133629031.1">
    <property type="nucleotide sequence ID" value="NZ_SOAZ01000026.1"/>
</dbReference>
<organism evidence="1 2">
    <name type="scientific">Fonticella tunisiensis</name>
    <dbReference type="NCBI Taxonomy" id="1096341"/>
    <lineage>
        <taxon>Bacteria</taxon>
        <taxon>Bacillati</taxon>
        <taxon>Bacillota</taxon>
        <taxon>Clostridia</taxon>
        <taxon>Eubacteriales</taxon>
        <taxon>Clostridiaceae</taxon>
        <taxon>Fonticella</taxon>
    </lineage>
</organism>
<comment type="caution">
    <text evidence="1">The sequence shown here is derived from an EMBL/GenBank/DDBJ whole genome shotgun (WGS) entry which is preliminary data.</text>
</comment>
<keyword evidence="2" id="KW-1185">Reference proteome</keyword>
<dbReference type="AlphaFoldDB" id="A0A4R7KAY3"/>
<accession>A0A4R7KAY3</accession>
<sequence length="51" mass="5957">MGFGLGLIIATLLMLSYFPRNIPKYVIEKQARDLGMRYEDEIKAFFKNDTK</sequence>